<protein>
    <recommendedName>
        <fullName evidence="3">Transposase</fullName>
    </recommendedName>
</protein>
<gene>
    <name evidence="1" type="primary">Necator_chrIII.g13012</name>
    <name evidence="1" type="ORF">RB195_012245</name>
</gene>
<comment type="caution">
    <text evidence="1">The sequence shown here is derived from an EMBL/GenBank/DDBJ whole genome shotgun (WGS) entry which is preliminary data.</text>
</comment>
<keyword evidence="2" id="KW-1185">Reference proteome</keyword>
<dbReference type="Proteomes" id="UP001303046">
    <property type="component" value="Unassembled WGS sequence"/>
</dbReference>
<proteinExistence type="predicted"/>
<dbReference type="EMBL" id="JAVFWL010000003">
    <property type="protein sequence ID" value="KAK6746018.1"/>
    <property type="molecule type" value="Genomic_DNA"/>
</dbReference>
<sequence length="76" mass="8604">MLLLNHLICIEATANLLTLRDFTLVTTWAELASKSNEEYGVWLADRGLQWKKRLCPYCGSPVNVVKQANVDSLHKC</sequence>
<evidence type="ECO:0000313" key="2">
    <source>
        <dbReference type="Proteomes" id="UP001303046"/>
    </source>
</evidence>
<evidence type="ECO:0008006" key="3">
    <source>
        <dbReference type="Google" id="ProtNLM"/>
    </source>
</evidence>
<evidence type="ECO:0000313" key="1">
    <source>
        <dbReference type="EMBL" id="KAK6746018.1"/>
    </source>
</evidence>
<name>A0ABR1D7R9_NECAM</name>
<organism evidence="1 2">
    <name type="scientific">Necator americanus</name>
    <name type="common">Human hookworm</name>
    <dbReference type="NCBI Taxonomy" id="51031"/>
    <lineage>
        <taxon>Eukaryota</taxon>
        <taxon>Metazoa</taxon>
        <taxon>Ecdysozoa</taxon>
        <taxon>Nematoda</taxon>
        <taxon>Chromadorea</taxon>
        <taxon>Rhabditida</taxon>
        <taxon>Rhabditina</taxon>
        <taxon>Rhabditomorpha</taxon>
        <taxon>Strongyloidea</taxon>
        <taxon>Ancylostomatidae</taxon>
        <taxon>Bunostominae</taxon>
        <taxon>Necator</taxon>
    </lineage>
</organism>
<reference evidence="1 2" key="1">
    <citation type="submission" date="2023-08" db="EMBL/GenBank/DDBJ databases">
        <title>A Necator americanus chromosomal reference genome.</title>
        <authorList>
            <person name="Ilik V."/>
            <person name="Petrzelkova K.J."/>
            <person name="Pardy F."/>
            <person name="Fuh T."/>
            <person name="Niatou-Singa F.S."/>
            <person name="Gouil Q."/>
            <person name="Baker L."/>
            <person name="Ritchie M.E."/>
            <person name="Jex A.R."/>
            <person name="Gazzola D."/>
            <person name="Li H."/>
            <person name="Toshio Fujiwara R."/>
            <person name="Zhan B."/>
            <person name="Aroian R.V."/>
            <person name="Pafco B."/>
            <person name="Schwarz E.M."/>
        </authorList>
    </citation>
    <scope>NUCLEOTIDE SEQUENCE [LARGE SCALE GENOMIC DNA]</scope>
    <source>
        <strain evidence="1 2">Aroian</strain>
        <tissue evidence="1">Whole animal</tissue>
    </source>
</reference>
<accession>A0ABR1D7R9</accession>